<gene>
    <name evidence="2" type="ORF">LVIROSA_LOCUS14662</name>
</gene>
<name>A0AAU9ML73_9ASTR</name>
<feature type="region of interest" description="Disordered" evidence="1">
    <location>
        <begin position="33"/>
        <end position="100"/>
    </location>
</feature>
<comment type="caution">
    <text evidence="2">The sequence shown here is derived from an EMBL/GenBank/DDBJ whole genome shotgun (WGS) entry which is preliminary data.</text>
</comment>
<evidence type="ECO:0000256" key="1">
    <source>
        <dbReference type="SAM" id="MobiDB-lite"/>
    </source>
</evidence>
<evidence type="ECO:0000313" key="2">
    <source>
        <dbReference type="EMBL" id="CAH1427675.1"/>
    </source>
</evidence>
<dbReference type="EMBL" id="CAKMRJ010002223">
    <property type="protein sequence ID" value="CAH1427675.1"/>
    <property type="molecule type" value="Genomic_DNA"/>
</dbReference>
<feature type="compositionally biased region" description="Pro residues" evidence="1">
    <location>
        <begin position="38"/>
        <end position="48"/>
    </location>
</feature>
<dbReference type="AlphaFoldDB" id="A0AAU9ML73"/>
<reference evidence="2 3" key="1">
    <citation type="submission" date="2022-01" db="EMBL/GenBank/DDBJ databases">
        <authorList>
            <person name="Xiong W."/>
            <person name="Schranz E."/>
        </authorList>
    </citation>
    <scope>NUCLEOTIDE SEQUENCE [LARGE SCALE GENOMIC DNA]</scope>
</reference>
<evidence type="ECO:0000313" key="3">
    <source>
        <dbReference type="Proteomes" id="UP001157418"/>
    </source>
</evidence>
<accession>A0AAU9ML73</accession>
<keyword evidence="3" id="KW-1185">Reference proteome</keyword>
<protein>
    <submittedName>
        <fullName evidence="2">Uncharacterized protein</fullName>
    </submittedName>
</protein>
<dbReference type="Proteomes" id="UP001157418">
    <property type="component" value="Unassembled WGS sequence"/>
</dbReference>
<proteinExistence type="predicted"/>
<organism evidence="2 3">
    <name type="scientific">Lactuca virosa</name>
    <dbReference type="NCBI Taxonomy" id="75947"/>
    <lineage>
        <taxon>Eukaryota</taxon>
        <taxon>Viridiplantae</taxon>
        <taxon>Streptophyta</taxon>
        <taxon>Embryophyta</taxon>
        <taxon>Tracheophyta</taxon>
        <taxon>Spermatophyta</taxon>
        <taxon>Magnoliopsida</taxon>
        <taxon>eudicotyledons</taxon>
        <taxon>Gunneridae</taxon>
        <taxon>Pentapetalae</taxon>
        <taxon>asterids</taxon>
        <taxon>campanulids</taxon>
        <taxon>Asterales</taxon>
        <taxon>Asteraceae</taxon>
        <taxon>Cichorioideae</taxon>
        <taxon>Cichorieae</taxon>
        <taxon>Lactucinae</taxon>
        <taxon>Lactuca</taxon>
    </lineage>
</organism>
<sequence length="100" mass="11301">MVRKSYKQNKRDREQRPLMNEIVRALETALIYQAPSTSPTPTPTPNPPSSLLSKLITVLPPPPESKRMFSPPTSPRPESSNVTAQPPFPRSKNNKVHLRF</sequence>